<dbReference type="Proteomes" id="UP000481861">
    <property type="component" value="Unassembled WGS sequence"/>
</dbReference>
<name>A0A7C8I8S1_9PLEO</name>
<gene>
    <name evidence="1" type="ORF">BDV95DRAFT_669090</name>
</gene>
<evidence type="ECO:0000313" key="1">
    <source>
        <dbReference type="EMBL" id="KAF2870153.1"/>
    </source>
</evidence>
<accession>A0A7C8I8S1</accession>
<dbReference type="EMBL" id="JAADJZ010000014">
    <property type="protein sequence ID" value="KAF2870153.1"/>
    <property type="molecule type" value="Genomic_DNA"/>
</dbReference>
<sequence length="371" mass="43379">MRPYSLLFTTSIPIIIYASAMKWVTSSEGLKAAAEIEVRREQTQIILAQCGSVIKKLERVNEIYRAHQNCLPHWSIPFILKMEHLEYMVLPDATSLAGAYNIEDIQKEIQCQNIIECNQLEIYKAVCCRAFCQQVHASLPRELRDMIYDLVFHYPGTVYDYDMMKEKKAEGSFWCALPYHLRIYACKDVVFELKEIWYNNTTFQLRVENHSSHEKYFFSEDQHGIKPANFVRRLNIVLEEKTFDISYDFMADIAKFRAGVRVELLLWRDGSIDAYVAKLAPLFPAFRKIMDAGVVLDVHLGWTKDVDFNVIDWTKDVDINVIDWTKDADLYAMGWTKDKDLNAKDLELCPLAWAKRIKDVEKVRMLKEEEQ</sequence>
<comment type="caution">
    <text evidence="1">The sequence shown here is derived from an EMBL/GenBank/DDBJ whole genome shotgun (WGS) entry which is preliminary data.</text>
</comment>
<organism evidence="1 2">
    <name type="scientific">Massariosphaeria phaeospora</name>
    <dbReference type="NCBI Taxonomy" id="100035"/>
    <lineage>
        <taxon>Eukaryota</taxon>
        <taxon>Fungi</taxon>
        <taxon>Dikarya</taxon>
        <taxon>Ascomycota</taxon>
        <taxon>Pezizomycotina</taxon>
        <taxon>Dothideomycetes</taxon>
        <taxon>Pleosporomycetidae</taxon>
        <taxon>Pleosporales</taxon>
        <taxon>Pleosporales incertae sedis</taxon>
        <taxon>Massariosphaeria</taxon>
    </lineage>
</organism>
<protein>
    <submittedName>
        <fullName evidence="1">Uncharacterized protein</fullName>
    </submittedName>
</protein>
<proteinExistence type="predicted"/>
<dbReference type="OrthoDB" id="3684889at2759"/>
<reference evidence="1 2" key="1">
    <citation type="submission" date="2020-01" db="EMBL/GenBank/DDBJ databases">
        <authorList>
            <consortium name="DOE Joint Genome Institute"/>
            <person name="Haridas S."/>
            <person name="Albert R."/>
            <person name="Binder M."/>
            <person name="Bloem J."/>
            <person name="Labutti K."/>
            <person name="Salamov A."/>
            <person name="Andreopoulos B."/>
            <person name="Baker S.E."/>
            <person name="Barry K."/>
            <person name="Bills G."/>
            <person name="Bluhm B.H."/>
            <person name="Cannon C."/>
            <person name="Castanera R."/>
            <person name="Culley D.E."/>
            <person name="Daum C."/>
            <person name="Ezra D."/>
            <person name="Gonzalez J.B."/>
            <person name="Henrissat B."/>
            <person name="Kuo A."/>
            <person name="Liang C."/>
            <person name="Lipzen A."/>
            <person name="Lutzoni F."/>
            <person name="Magnuson J."/>
            <person name="Mondo S."/>
            <person name="Nolan M."/>
            <person name="Ohm R."/>
            <person name="Pangilinan J."/>
            <person name="Park H.-J.H."/>
            <person name="Ramirez L."/>
            <person name="Alfaro M."/>
            <person name="Sun H."/>
            <person name="Tritt A."/>
            <person name="Yoshinaga Y."/>
            <person name="Zwiers L.-H.L."/>
            <person name="Turgeon B.G."/>
            <person name="Goodwin S.B."/>
            <person name="Spatafora J.W."/>
            <person name="Crous P.W."/>
            <person name="Grigoriev I.V."/>
        </authorList>
    </citation>
    <scope>NUCLEOTIDE SEQUENCE [LARGE SCALE GENOMIC DNA]</scope>
    <source>
        <strain evidence="1 2">CBS 611.86</strain>
    </source>
</reference>
<keyword evidence="2" id="KW-1185">Reference proteome</keyword>
<dbReference type="AlphaFoldDB" id="A0A7C8I8S1"/>
<evidence type="ECO:0000313" key="2">
    <source>
        <dbReference type="Proteomes" id="UP000481861"/>
    </source>
</evidence>